<dbReference type="EMBL" id="ANHY01000021">
    <property type="protein sequence ID" value="EKV27130.1"/>
    <property type="molecule type" value="Genomic_DNA"/>
</dbReference>
<protein>
    <recommendedName>
        <fullName evidence="1">HEPN domain-containing protein</fullName>
    </recommendedName>
</protein>
<name>K9GMB4_9PROT</name>
<gene>
    <name evidence="2" type="ORF">C882_2059</name>
</gene>
<dbReference type="AlphaFoldDB" id="K9GMB4"/>
<evidence type="ECO:0000259" key="1">
    <source>
        <dbReference type="PROSITE" id="PS50910"/>
    </source>
</evidence>
<sequence>MEDFEWACNAAQQSVEKLFKAVLIEAGQTPPRTHDLVGLARVLEQVGLLTPEERRDLGALNELSDFAVTARYPMGDALTAPGEMFDADRATRALTVAEAAWSKFGEGA</sequence>
<dbReference type="PROSITE" id="PS50910">
    <property type="entry name" value="HEPN"/>
    <property type="match status" value="1"/>
</dbReference>
<dbReference type="SMART" id="SM00748">
    <property type="entry name" value="HEPN"/>
    <property type="match status" value="1"/>
</dbReference>
<keyword evidence="3" id="KW-1185">Reference proteome</keyword>
<dbReference type="Pfam" id="PF05168">
    <property type="entry name" value="HEPN"/>
    <property type="match status" value="1"/>
</dbReference>
<reference evidence="2 3" key="1">
    <citation type="journal article" date="2013" name="Genome Announc.">
        <title>Draft Genome Sequence of an Alphaproteobacterium, Caenispirillum salinarum AK4(T), Isolated from a Solar Saltern.</title>
        <authorList>
            <person name="Khatri I."/>
            <person name="Singh A."/>
            <person name="Korpole S."/>
            <person name="Pinnaka A.K."/>
            <person name="Subramanian S."/>
        </authorList>
    </citation>
    <scope>NUCLEOTIDE SEQUENCE [LARGE SCALE GENOMIC DNA]</scope>
    <source>
        <strain evidence="2 3">AK4</strain>
    </source>
</reference>
<dbReference type="eggNOG" id="COG2250">
    <property type="taxonomic scope" value="Bacteria"/>
</dbReference>
<evidence type="ECO:0000313" key="3">
    <source>
        <dbReference type="Proteomes" id="UP000009881"/>
    </source>
</evidence>
<organism evidence="2 3">
    <name type="scientific">Caenispirillum salinarum AK4</name>
    <dbReference type="NCBI Taxonomy" id="1238182"/>
    <lineage>
        <taxon>Bacteria</taxon>
        <taxon>Pseudomonadati</taxon>
        <taxon>Pseudomonadota</taxon>
        <taxon>Alphaproteobacteria</taxon>
        <taxon>Rhodospirillales</taxon>
        <taxon>Novispirillaceae</taxon>
        <taxon>Caenispirillum</taxon>
    </lineage>
</organism>
<evidence type="ECO:0000313" key="2">
    <source>
        <dbReference type="EMBL" id="EKV27130.1"/>
    </source>
</evidence>
<dbReference type="STRING" id="1238182.C882_2059"/>
<accession>K9GMB4</accession>
<feature type="domain" description="HEPN" evidence="1">
    <location>
        <begin position="1"/>
        <end position="100"/>
    </location>
</feature>
<comment type="caution">
    <text evidence="2">The sequence shown here is derived from an EMBL/GenBank/DDBJ whole genome shotgun (WGS) entry which is preliminary data.</text>
</comment>
<dbReference type="Proteomes" id="UP000009881">
    <property type="component" value="Unassembled WGS sequence"/>
</dbReference>
<dbReference type="InterPro" id="IPR007842">
    <property type="entry name" value="HEPN_dom"/>
</dbReference>
<dbReference type="SUPFAM" id="SSF81593">
    <property type="entry name" value="Nucleotidyltransferase substrate binding subunit/domain"/>
    <property type="match status" value="1"/>
</dbReference>
<dbReference type="Gene3D" id="1.20.120.330">
    <property type="entry name" value="Nucleotidyltransferases domain 2"/>
    <property type="match status" value="1"/>
</dbReference>
<proteinExistence type="predicted"/>